<proteinExistence type="predicted"/>
<dbReference type="InterPro" id="IPR043132">
    <property type="entry name" value="BCAT-like_C"/>
</dbReference>
<evidence type="ECO:0000313" key="3">
    <source>
        <dbReference type="Proteomes" id="UP001169063"/>
    </source>
</evidence>
<dbReference type="InterPro" id="IPR043131">
    <property type="entry name" value="BCAT-like_N"/>
</dbReference>
<dbReference type="Gene3D" id="3.20.10.10">
    <property type="entry name" value="D-amino Acid Aminotransferase, subunit A, domain 2"/>
    <property type="match status" value="1"/>
</dbReference>
<dbReference type="NCBIfam" id="NF006734">
    <property type="entry name" value="PRK09266.1"/>
    <property type="match status" value="1"/>
</dbReference>
<comment type="caution">
    <text evidence="2">The sequence shown here is derived from an EMBL/GenBank/DDBJ whole genome shotgun (WGS) entry which is preliminary data.</text>
</comment>
<keyword evidence="3" id="KW-1185">Reference proteome</keyword>
<dbReference type="Gene3D" id="3.30.470.10">
    <property type="match status" value="1"/>
</dbReference>
<dbReference type="EMBL" id="JAUKTR010000001">
    <property type="protein sequence ID" value="MDO1558542.1"/>
    <property type="molecule type" value="Genomic_DNA"/>
</dbReference>
<sequence>MKAEPRILVDGRLAEAADFRHQALVNYGAYTSFRVENGAARGLGLHIARLQAAAVELFGEALDEVELRGWMRAALEGRDQAFLRVSLFSPQVWPREPTYVGRPSVMTAAFDAPPPLAERPLAVQPQVHQREAPHLKSVGTFGLMRARRRARAAGFDDALFVDSEGVISEGTLWNIGFWRGDQLVWPEAPMLEGVTQALLRGAMGGTEERVTLNDLGGFDAAFLCNSATPACAISRIGDIGFAPAPERIAALEAAWLAAPPELI</sequence>
<keyword evidence="2" id="KW-0808">Transferase</keyword>
<protein>
    <recommendedName>
        <fullName evidence="1">Probable branched-chain-amino-acid aminotransferase</fullName>
    </recommendedName>
</protein>
<gene>
    <name evidence="2" type="ORF">Q0812_03760</name>
</gene>
<dbReference type="Proteomes" id="UP001169063">
    <property type="component" value="Unassembled WGS sequence"/>
</dbReference>
<dbReference type="RefSeq" id="WP_302108951.1">
    <property type="nucleotide sequence ID" value="NZ_JAUKTR010000001.1"/>
</dbReference>
<dbReference type="InterPro" id="IPR001544">
    <property type="entry name" value="Aminotrans_IV"/>
</dbReference>
<reference evidence="2" key="1">
    <citation type="submission" date="2023-07" db="EMBL/GenBank/DDBJ databases">
        <title>Brevundimonas soil sp. nov., isolated from the soil of chemical plant.</title>
        <authorList>
            <person name="Wu N."/>
        </authorList>
    </citation>
    <scope>NUCLEOTIDE SEQUENCE</scope>
    <source>
        <strain evidence="2">XZ-24</strain>
    </source>
</reference>
<dbReference type="InterPro" id="IPR036038">
    <property type="entry name" value="Aminotransferase-like"/>
</dbReference>
<evidence type="ECO:0000313" key="2">
    <source>
        <dbReference type="EMBL" id="MDO1558542.1"/>
    </source>
</evidence>
<dbReference type="GO" id="GO:0008483">
    <property type="term" value="F:transaminase activity"/>
    <property type="evidence" value="ECO:0007669"/>
    <property type="project" value="UniProtKB-KW"/>
</dbReference>
<evidence type="ECO:0000256" key="1">
    <source>
        <dbReference type="ARBA" id="ARBA00014472"/>
    </source>
</evidence>
<dbReference type="SUPFAM" id="SSF56752">
    <property type="entry name" value="D-aminoacid aminotransferase-like PLP-dependent enzymes"/>
    <property type="match status" value="1"/>
</dbReference>
<keyword evidence="2" id="KW-0032">Aminotransferase</keyword>
<accession>A0ABT8SJ11</accession>
<organism evidence="2 3">
    <name type="scientific">Peiella sedimenti</name>
    <dbReference type="NCBI Taxonomy" id="3061083"/>
    <lineage>
        <taxon>Bacteria</taxon>
        <taxon>Pseudomonadati</taxon>
        <taxon>Pseudomonadota</taxon>
        <taxon>Alphaproteobacteria</taxon>
        <taxon>Caulobacterales</taxon>
        <taxon>Caulobacteraceae</taxon>
        <taxon>Peiella</taxon>
    </lineage>
</organism>
<dbReference type="Pfam" id="PF01063">
    <property type="entry name" value="Aminotran_4"/>
    <property type="match status" value="1"/>
</dbReference>
<name>A0ABT8SJ11_9CAUL</name>